<comment type="pathway">
    <text evidence="2">Energy metabolism; oxidative phosphorylation.</text>
</comment>
<organism evidence="9 10">
    <name type="scientific">Ceratina calcarata</name>
    <dbReference type="NCBI Taxonomy" id="156304"/>
    <lineage>
        <taxon>Eukaryota</taxon>
        <taxon>Metazoa</taxon>
        <taxon>Ecdysozoa</taxon>
        <taxon>Arthropoda</taxon>
        <taxon>Hexapoda</taxon>
        <taxon>Insecta</taxon>
        <taxon>Pterygota</taxon>
        <taxon>Neoptera</taxon>
        <taxon>Endopterygota</taxon>
        <taxon>Hymenoptera</taxon>
        <taxon>Apocrita</taxon>
        <taxon>Aculeata</taxon>
        <taxon>Apoidea</taxon>
        <taxon>Anthophila</taxon>
        <taxon>Apidae</taxon>
        <taxon>Ceratina</taxon>
        <taxon>Zadontomerus</taxon>
    </lineage>
</organism>
<evidence type="ECO:0000256" key="4">
    <source>
        <dbReference type="ARBA" id="ARBA00022692"/>
    </source>
</evidence>
<keyword evidence="8" id="KW-0472">Membrane</keyword>
<keyword evidence="6" id="KW-1133">Transmembrane helix</keyword>
<dbReference type="InterPro" id="IPR034884">
    <property type="entry name" value="Cytochrome_c_oxidase_VIc/VIIs"/>
</dbReference>
<keyword evidence="5" id="KW-0999">Mitochondrion inner membrane</keyword>
<sequence>MGEKRLAKPQLRDLHLSRVRKNMGIMLTVSALGGLAFKLLVSDVYERKFEEFYKTYDAEASLKKMNEAGLMDSYKG</sequence>
<keyword evidence="9" id="KW-1185">Reference proteome</keyword>
<evidence type="ECO:0000256" key="1">
    <source>
        <dbReference type="ARBA" id="ARBA00004434"/>
    </source>
</evidence>
<dbReference type="KEGG" id="ccal:108631435"/>
<proteinExistence type="inferred from homology"/>
<dbReference type="CTD" id="1345"/>
<gene>
    <name evidence="10" type="primary">LOC108631435</name>
</gene>
<dbReference type="Pfam" id="PF02937">
    <property type="entry name" value="COX6C"/>
    <property type="match status" value="1"/>
</dbReference>
<dbReference type="InterPro" id="IPR037169">
    <property type="entry name" value="Cytochrome_c_oxidase_VIc_sf"/>
</dbReference>
<dbReference type="PANTHER" id="PTHR48416">
    <property type="entry name" value="CYTOCHROME C OXIDASE SUBUNIT 6C"/>
    <property type="match status" value="1"/>
</dbReference>
<dbReference type="InterPro" id="IPR051389">
    <property type="entry name" value="Cytochrome_c_oxidase_VIc"/>
</dbReference>
<accession>A0AAJ7NE42</accession>
<evidence type="ECO:0000313" key="10">
    <source>
        <dbReference type="RefSeq" id="XP_017890840.1"/>
    </source>
</evidence>
<dbReference type="GO" id="GO:0005743">
    <property type="term" value="C:mitochondrial inner membrane"/>
    <property type="evidence" value="ECO:0007669"/>
    <property type="project" value="UniProtKB-SubCell"/>
</dbReference>
<evidence type="ECO:0000256" key="6">
    <source>
        <dbReference type="ARBA" id="ARBA00022989"/>
    </source>
</evidence>
<dbReference type="Gene3D" id="4.10.93.10">
    <property type="entry name" value="Mitochondrial cytochrome c oxidase subunit VIc/VIIs"/>
    <property type="match status" value="1"/>
</dbReference>
<comment type="subcellular location">
    <subcellularLocation>
        <location evidence="1">Mitochondrion inner membrane</location>
        <topology evidence="1">Single-pass membrane protein</topology>
    </subcellularLocation>
</comment>
<protein>
    <submittedName>
        <fullName evidence="10">Uncharacterized protein LOC108631435</fullName>
    </submittedName>
</protein>
<keyword evidence="7" id="KW-0496">Mitochondrion</keyword>
<dbReference type="SUPFAM" id="SSF81415">
    <property type="entry name" value="Mitochondrial cytochrome c oxidase subunit VIc"/>
    <property type="match status" value="1"/>
</dbReference>
<dbReference type="AlphaFoldDB" id="A0AAJ7NE42"/>
<comment type="similarity">
    <text evidence="3">Belongs to the cytochrome c oxidase subunit 6c family.</text>
</comment>
<name>A0AAJ7NE42_9HYME</name>
<dbReference type="RefSeq" id="XP_017890840.1">
    <property type="nucleotide sequence ID" value="XM_018035351.2"/>
</dbReference>
<dbReference type="GeneID" id="108631435"/>
<evidence type="ECO:0000256" key="5">
    <source>
        <dbReference type="ARBA" id="ARBA00022792"/>
    </source>
</evidence>
<keyword evidence="4" id="KW-0812">Transmembrane</keyword>
<evidence type="ECO:0000313" key="9">
    <source>
        <dbReference type="Proteomes" id="UP000694925"/>
    </source>
</evidence>
<evidence type="ECO:0000256" key="3">
    <source>
        <dbReference type="ARBA" id="ARBA00007204"/>
    </source>
</evidence>
<evidence type="ECO:0000256" key="2">
    <source>
        <dbReference type="ARBA" id="ARBA00004673"/>
    </source>
</evidence>
<evidence type="ECO:0000256" key="7">
    <source>
        <dbReference type="ARBA" id="ARBA00023128"/>
    </source>
</evidence>
<dbReference type="PANTHER" id="PTHR48416:SF1">
    <property type="entry name" value="CYTOCHROME C OXIDASE SUBUNIT 6C"/>
    <property type="match status" value="1"/>
</dbReference>
<dbReference type="Proteomes" id="UP000694925">
    <property type="component" value="Unplaced"/>
</dbReference>
<reference evidence="10" key="1">
    <citation type="submission" date="2025-08" db="UniProtKB">
        <authorList>
            <consortium name="RefSeq"/>
        </authorList>
    </citation>
    <scope>IDENTIFICATION</scope>
    <source>
        <tissue evidence="10">Whole body</tissue>
    </source>
</reference>
<evidence type="ECO:0000256" key="8">
    <source>
        <dbReference type="ARBA" id="ARBA00023136"/>
    </source>
</evidence>